<evidence type="ECO:0000256" key="3">
    <source>
        <dbReference type="ARBA" id="ARBA00013184"/>
    </source>
</evidence>
<keyword evidence="9" id="KW-0007">Acetylation</keyword>
<evidence type="ECO:0000256" key="7">
    <source>
        <dbReference type="ARBA" id="ARBA00022833"/>
    </source>
</evidence>
<keyword evidence="4 14" id="KW-0808">Transferase</keyword>
<reference evidence="15" key="2">
    <citation type="submission" date="2020-12" db="EMBL/GenBank/DDBJ databases">
        <title>New Spironucleus salmonicida genome in near-complete chromosomes.</title>
        <authorList>
            <person name="Xu F."/>
            <person name="Kurt Z."/>
            <person name="Jimenez-Gonzalez A."/>
            <person name="Astvaldsson A."/>
            <person name="Andersson J.O."/>
            <person name="Svard S.G."/>
        </authorList>
    </citation>
    <scope>NUCLEOTIDE SEQUENCE</scope>
    <source>
        <strain evidence="15">ATCC 50377</strain>
    </source>
</reference>
<comment type="subcellular location">
    <subcellularLocation>
        <location evidence="1 12">Nucleus</location>
    </subcellularLocation>
</comment>
<dbReference type="EMBL" id="KI546101">
    <property type="protein sequence ID" value="EST45122.1"/>
    <property type="molecule type" value="Genomic_DNA"/>
</dbReference>
<evidence type="ECO:0000256" key="2">
    <source>
        <dbReference type="ARBA" id="ARBA00010107"/>
    </source>
</evidence>
<dbReference type="Gene3D" id="3.40.630.30">
    <property type="match status" value="1"/>
</dbReference>
<dbReference type="GO" id="GO:0000785">
    <property type="term" value="C:chromatin"/>
    <property type="evidence" value="ECO:0007669"/>
    <property type="project" value="TreeGrafter"/>
</dbReference>
<dbReference type="Gene3D" id="3.30.60.60">
    <property type="entry name" value="N-acetyl transferase-like"/>
    <property type="match status" value="1"/>
</dbReference>
<dbReference type="Proteomes" id="UP000018208">
    <property type="component" value="Unassembled WGS sequence"/>
</dbReference>
<keyword evidence="5" id="KW-0479">Metal-binding</keyword>
<keyword evidence="6" id="KW-0863">Zinc-finger</keyword>
<comment type="similarity">
    <text evidence="2 12">Belongs to the MYST (SAS/MOZ) family.</text>
</comment>
<proteinExistence type="inferred from homology"/>
<dbReference type="EMBL" id="AUWU02000005">
    <property type="protein sequence ID" value="KAH0573455.1"/>
    <property type="molecule type" value="Genomic_DNA"/>
</dbReference>
<keyword evidence="10 12" id="KW-0539">Nucleus</keyword>
<dbReference type="VEuPathDB" id="GiardiaDB:SS50377_25575"/>
<evidence type="ECO:0000313" key="15">
    <source>
        <dbReference type="EMBL" id="KAH0573455.1"/>
    </source>
</evidence>
<evidence type="ECO:0000313" key="14">
    <source>
        <dbReference type="EMBL" id="EST45122.1"/>
    </source>
</evidence>
<evidence type="ECO:0000256" key="4">
    <source>
        <dbReference type="ARBA" id="ARBA00022679"/>
    </source>
</evidence>
<protein>
    <recommendedName>
        <fullName evidence="3 12">Histone acetyltransferase</fullName>
        <ecNumber evidence="3 12">2.3.1.48</ecNumber>
    </recommendedName>
</protein>
<evidence type="ECO:0000256" key="9">
    <source>
        <dbReference type="ARBA" id="ARBA00022990"/>
    </source>
</evidence>
<evidence type="ECO:0000256" key="5">
    <source>
        <dbReference type="ARBA" id="ARBA00022723"/>
    </source>
</evidence>
<evidence type="ECO:0000256" key="1">
    <source>
        <dbReference type="ARBA" id="ARBA00004123"/>
    </source>
</evidence>
<dbReference type="InterPro" id="IPR016181">
    <property type="entry name" value="Acyl_CoA_acyltransferase"/>
</dbReference>
<evidence type="ECO:0000256" key="11">
    <source>
        <dbReference type="PIRSR" id="PIRSR602717-51"/>
    </source>
</evidence>
<accession>V6LKL9</accession>
<dbReference type="PANTHER" id="PTHR10615">
    <property type="entry name" value="HISTONE ACETYLTRANSFERASE"/>
    <property type="match status" value="1"/>
</dbReference>
<dbReference type="SUPFAM" id="SSF54160">
    <property type="entry name" value="Chromo domain-like"/>
    <property type="match status" value="1"/>
</dbReference>
<dbReference type="OrthoDB" id="787137at2759"/>
<dbReference type="EC" id="2.3.1.48" evidence="3 12"/>
<dbReference type="InterPro" id="IPR036388">
    <property type="entry name" value="WH-like_DNA-bd_sf"/>
</dbReference>
<sequence length="382" mass="45229">MAQRLYTQNDYVLALCREDQGQERLPAGIMKVRDVQPQYYLRFGKINTRLDGWYAHDEVELLRGLNLEKFRETIEQIKLSKENLHNVPEVERLIMSGYEMQTWYYAPFPQELQNPEIYCCEFCLNFMSSKRQYQRHLQKCSQKCPPGNEIYRDSKVCVFEVDGAIQKNYCRNISYIARLFLLHKTLEIDVDIFYFYVMYAKFGDSYKLVGYFSKEKPIHNILSCILTLPCYQGKGYGSLLIDAAYMLCSRENNIGSPEKPLSDLGYLSFMPYWQTRIIDFLSSWPDPTVSIADIAKHTLFTAVDICDSLRQKGIMLFRSSNEVVIYLKPEYVEEFYKRMVKSEDKAHHYLDSQYLHYWPVNPFMREWKGDLEPFKLDIDLNK</sequence>
<dbReference type="Pfam" id="PF17772">
    <property type="entry name" value="zf-MYST"/>
    <property type="match status" value="1"/>
</dbReference>
<feature type="active site" description="Proton donor/acceptor" evidence="11">
    <location>
        <position position="258"/>
    </location>
</feature>
<dbReference type="GO" id="GO:0008270">
    <property type="term" value="F:zinc ion binding"/>
    <property type="evidence" value="ECO:0007669"/>
    <property type="project" value="UniProtKB-KW"/>
</dbReference>
<dbReference type="InterPro" id="IPR050603">
    <property type="entry name" value="MYST_HAT"/>
</dbReference>
<gene>
    <name evidence="14" type="ORF">SS50377_15143</name>
    <name evidence="15" type="ORF">SS50377_25575</name>
</gene>
<dbReference type="AlphaFoldDB" id="V6LKL9"/>
<feature type="domain" description="MYST-type HAT" evidence="13">
    <location>
        <begin position="85"/>
        <end position="359"/>
    </location>
</feature>
<name>V6LKL9_9EUKA</name>
<reference evidence="14 15" key="1">
    <citation type="journal article" date="2014" name="PLoS Genet.">
        <title>The Genome of Spironucleus salmonicida Highlights a Fish Pathogen Adapted to Fluctuating Environments.</title>
        <authorList>
            <person name="Xu F."/>
            <person name="Jerlstrom-Hultqvist J."/>
            <person name="Einarsson E."/>
            <person name="Astvaldsson A."/>
            <person name="Svard S.G."/>
            <person name="Andersson J.O."/>
        </authorList>
    </citation>
    <scope>NUCLEOTIDE SEQUENCE</scope>
    <source>
        <strain evidence="15">ATCC 50377</strain>
    </source>
</reference>
<dbReference type="GO" id="GO:0004402">
    <property type="term" value="F:histone acetyltransferase activity"/>
    <property type="evidence" value="ECO:0007669"/>
    <property type="project" value="InterPro"/>
</dbReference>
<dbReference type="Gene3D" id="1.10.10.10">
    <property type="entry name" value="Winged helix-like DNA-binding domain superfamily/Winged helix DNA-binding domain"/>
    <property type="match status" value="1"/>
</dbReference>
<keyword evidence="7" id="KW-0862">Zinc</keyword>
<organism evidence="14">
    <name type="scientific">Spironucleus salmonicida</name>
    <dbReference type="NCBI Taxonomy" id="348837"/>
    <lineage>
        <taxon>Eukaryota</taxon>
        <taxon>Metamonada</taxon>
        <taxon>Diplomonadida</taxon>
        <taxon>Hexamitidae</taxon>
        <taxon>Hexamitinae</taxon>
        <taxon>Spironucleus</taxon>
    </lineage>
</organism>
<keyword evidence="16" id="KW-1185">Reference proteome</keyword>
<dbReference type="SUPFAM" id="SSF55729">
    <property type="entry name" value="Acyl-CoA N-acyltransferases (Nat)"/>
    <property type="match status" value="1"/>
</dbReference>
<dbReference type="GO" id="GO:0005634">
    <property type="term" value="C:nucleus"/>
    <property type="evidence" value="ECO:0007669"/>
    <property type="project" value="UniProtKB-SubCell"/>
</dbReference>
<dbReference type="InterPro" id="IPR002717">
    <property type="entry name" value="HAT_MYST-type"/>
</dbReference>
<dbReference type="GO" id="GO:0006357">
    <property type="term" value="P:regulation of transcription by RNA polymerase II"/>
    <property type="evidence" value="ECO:0007669"/>
    <property type="project" value="TreeGrafter"/>
</dbReference>
<dbReference type="PROSITE" id="PS51726">
    <property type="entry name" value="MYST_HAT"/>
    <property type="match status" value="1"/>
</dbReference>
<dbReference type="InterPro" id="IPR016197">
    <property type="entry name" value="Chromo-like_dom_sf"/>
</dbReference>
<dbReference type="InterPro" id="IPR040706">
    <property type="entry name" value="Zf-MYST"/>
</dbReference>
<dbReference type="FunFam" id="3.30.60.60:FF:000001">
    <property type="entry name" value="Histone acetyltransferase"/>
    <property type="match status" value="1"/>
</dbReference>
<evidence type="ECO:0000256" key="12">
    <source>
        <dbReference type="RuleBase" id="RU361211"/>
    </source>
</evidence>
<evidence type="ECO:0000256" key="6">
    <source>
        <dbReference type="ARBA" id="ARBA00022771"/>
    </source>
</evidence>
<dbReference type="PANTHER" id="PTHR10615:SF161">
    <property type="entry name" value="HISTONE ACETYLTRANSFERASE KAT7"/>
    <property type="match status" value="1"/>
</dbReference>
<keyword evidence="8" id="KW-0156">Chromatin regulator</keyword>
<comment type="catalytic activity">
    <reaction evidence="12">
        <text>L-lysyl-[protein] + acetyl-CoA = N(6)-acetyl-L-lysyl-[protein] + CoA + H(+)</text>
        <dbReference type="Rhea" id="RHEA:45948"/>
        <dbReference type="Rhea" id="RHEA-COMP:9752"/>
        <dbReference type="Rhea" id="RHEA-COMP:10731"/>
        <dbReference type="ChEBI" id="CHEBI:15378"/>
        <dbReference type="ChEBI" id="CHEBI:29969"/>
        <dbReference type="ChEBI" id="CHEBI:57287"/>
        <dbReference type="ChEBI" id="CHEBI:57288"/>
        <dbReference type="ChEBI" id="CHEBI:61930"/>
        <dbReference type="EC" id="2.3.1.48"/>
    </reaction>
</comment>
<dbReference type="GO" id="GO:0003712">
    <property type="term" value="F:transcription coregulator activity"/>
    <property type="evidence" value="ECO:0007669"/>
    <property type="project" value="TreeGrafter"/>
</dbReference>
<evidence type="ECO:0000256" key="8">
    <source>
        <dbReference type="ARBA" id="ARBA00022853"/>
    </source>
</evidence>
<dbReference type="GO" id="GO:0003682">
    <property type="term" value="F:chromatin binding"/>
    <property type="evidence" value="ECO:0007669"/>
    <property type="project" value="TreeGrafter"/>
</dbReference>
<evidence type="ECO:0000259" key="13">
    <source>
        <dbReference type="PROSITE" id="PS51726"/>
    </source>
</evidence>
<evidence type="ECO:0000256" key="10">
    <source>
        <dbReference type="ARBA" id="ARBA00023242"/>
    </source>
</evidence>
<dbReference type="Pfam" id="PF01853">
    <property type="entry name" value="MOZ_SAS"/>
    <property type="match status" value="1"/>
</dbReference>
<evidence type="ECO:0000313" key="16">
    <source>
        <dbReference type="Proteomes" id="UP000018208"/>
    </source>
</evidence>